<sequence length="221" mass="23865">MGWSGFVLAFAAFFLTHAVPVRPPVRPWLVARLGPRGFALAYAALSLAVLGWLIVEAGRAPYVELWEPAAWQRHLTLAAMLPACLLLAVAAGRPNPFSFGGPRDGFDPARPGVVRWMRHPLLVALALWAGAHVVPNGDLAHVILFGGFAAFALAGHGLVNRRRRRELGHIWADLDAQVRAGSLFPRPPSWPRLVLRLVAGVVLYTGLIGLHPVVFGVSPLS</sequence>
<evidence type="ECO:0000256" key="1">
    <source>
        <dbReference type="ARBA" id="ARBA00004141"/>
    </source>
</evidence>
<dbReference type="Pfam" id="PF07298">
    <property type="entry name" value="NnrU"/>
    <property type="match status" value="1"/>
</dbReference>
<keyword evidence="2 5" id="KW-0812">Transmembrane</keyword>
<evidence type="ECO:0000259" key="6">
    <source>
        <dbReference type="Pfam" id="PF07298"/>
    </source>
</evidence>
<dbReference type="EMBL" id="JAMZFT010000004">
    <property type="protein sequence ID" value="MCP1337833.1"/>
    <property type="molecule type" value="Genomic_DNA"/>
</dbReference>
<name>A0A9J6PGG6_9PROT</name>
<gene>
    <name evidence="7" type="ORF">NJQ99_15535</name>
</gene>
<accession>A0A9J6PGG6</accession>
<dbReference type="InterPro" id="IPR009915">
    <property type="entry name" value="NnrU_dom"/>
</dbReference>
<feature type="transmembrane region" description="Helical" evidence="5">
    <location>
        <begin position="193"/>
        <end position="215"/>
    </location>
</feature>
<evidence type="ECO:0000256" key="4">
    <source>
        <dbReference type="ARBA" id="ARBA00023136"/>
    </source>
</evidence>
<keyword evidence="8" id="KW-1185">Reference proteome</keyword>
<feature type="transmembrane region" description="Helical" evidence="5">
    <location>
        <begin position="139"/>
        <end position="159"/>
    </location>
</feature>
<dbReference type="Proteomes" id="UP001055804">
    <property type="component" value="Unassembled WGS sequence"/>
</dbReference>
<evidence type="ECO:0000256" key="3">
    <source>
        <dbReference type="ARBA" id="ARBA00022989"/>
    </source>
</evidence>
<comment type="caution">
    <text evidence="7">The sequence shown here is derived from an EMBL/GenBank/DDBJ whole genome shotgun (WGS) entry which is preliminary data.</text>
</comment>
<evidence type="ECO:0000256" key="2">
    <source>
        <dbReference type="ARBA" id="ARBA00022692"/>
    </source>
</evidence>
<dbReference type="AlphaFoldDB" id="A0A9J6PGG6"/>
<protein>
    <submittedName>
        <fullName evidence="7">NnrU family protein</fullName>
    </submittedName>
</protein>
<feature type="domain" description="NnrU" evidence="6">
    <location>
        <begin position="6"/>
        <end position="219"/>
    </location>
</feature>
<organism evidence="7 8">
    <name type="scientific">Futiania mangrovi</name>
    <dbReference type="NCBI Taxonomy" id="2959716"/>
    <lineage>
        <taxon>Bacteria</taxon>
        <taxon>Pseudomonadati</taxon>
        <taxon>Pseudomonadota</taxon>
        <taxon>Alphaproteobacteria</taxon>
        <taxon>Futianiales</taxon>
        <taxon>Futianiaceae</taxon>
        <taxon>Futiania</taxon>
    </lineage>
</organism>
<keyword evidence="3 5" id="KW-1133">Transmembrane helix</keyword>
<reference evidence="7" key="1">
    <citation type="submission" date="2022-06" db="EMBL/GenBank/DDBJ databases">
        <title>Isolation and Genomics of Futiania mangrovii gen. nov., sp. nov., a Rare and Metabolically-versatile member in the Class Alphaproteobacteria.</title>
        <authorList>
            <person name="Liu L."/>
            <person name="Huang W.-C."/>
            <person name="Pan J."/>
            <person name="Li J."/>
            <person name="Huang Y."/>
            <person name="Du H."/>
            <person name="Liu Y."/>
            <person name="Li M."/>
        </authorList>
    </citation>
    <scope>NUCLEOTIDE SEQUENCE</scope>
    <source>
        <strain evidence="7">FT118</strain>
    </source>
</reference>
<keyword evidence="4 5" id="KW-0472">Membrane</keyword>
<feature type="transmembrane region" description="Helical" evidence="5">
    <location>
        <begin position="75"/>
        <end position="92"/>
    </location>
</feature>
<evidence type="ECO:0000256" key="5">
    <source>
        <dbReference type="SAM" id="Phobius"/>
    </source>
</evidence>
<comment type="subcellular location">
    <subcellularLocation>
        <location evidence="1">Membrane</location>
        <topology evidence="1">Multi-pass membrane protein</topology>
    </subcellularLocation>
</comment>
<proteinExistence type="predicted"/>
<dbReference type="RefSeq" id="WP_269333794.1">
    <property type="nucleotide sequence ID" value="NZ_JAMZFT010000004.1"/>
</dbReference>
<feature type="transmembrane region" description="Helical" evidence="5">
    <location>
        <begin position="37"/>
        <end position="55"/>
    </location>
</feature>
<evidence type="ECO:0000313" key="7">
    <source>
        <dbReference type="EMBL" id="MCP1337833.1"/>
    </source>
</evidence>
<dbReference type="GO" id="GO:0016020">
    <property type="term" value="C:membrane"/>
    <property type="evidence" value="ECO:0007669"/>
    <property type="project" value="UniProtKB-SubCell"/>
</dbReference>
<evidence type="ECO:0000313" key="8">
    <source>
        <dbReference type="Proteomes" id="UP001055804"/>
    </source>
</evidence>